<dbReference type="EMBL" id="BSSA01000001">
    <property type="protein sequence ID" value="GLW68307.1"/>
    <property type="molecule type" value="Genomic_DNA"/>
</dbReference>
<dbReference type="Proteomes" id="UP001165041">
    <property type="component" value="Unassembled WGS sequence"/>
</dbReference>
<evidence type="ECO:0000313" key="2">
    <source>
        <dbReference type="Proteomes" id="UP001165041"/>
    </source>
</evidence>
<comment type="caution">
    <text evidence="1">The sequence shown here is derived from an EMBL/GenBank/DDBJ whole genome shotgun (WGS) entry which is preliminary data.</text>
</comment>
<gene>
    <name evidence="1" type="ORF">Kpho02_06060</name>
</gene>
<sequence>MPSPTYETQAERDAAAAAFGTELAELAAAAGLPLPAPDQLYWCGADFRGGLPRPAARGGSELPAPDAARIWWKHDGSAPHLSLSRGVVPLAMGDAPDLTEAVRAVSGWFAGADLTEIRRTAPFLHVQDWALAHERAPLDRVELEWRIRLQSFDHAWHREPDRVRDLWRAAFAQPRLRRLRPVSSHYVLWFSTKLLFPYENAGVAVEPHTDGTYRVRSHRGHRAVAAALPEPVTVATAAEAAALAAAVLPPEPR</sequence>
<protein>
    <submittedName>
        <fullName evidence="1">Uncharacterized protein</fullName>
    </submittedName>
</protein>
<organism evidence="1 2">
    <name type="scientific">Kitasatospora phosalacinea</name>
    <dbReference type="NCBI Taxonomy" id="2065"/>
    <lineage>
        <taxon>Bacteria</taxon>
        <taxon>Bacillati</taxon>
        <taxon>Actinomycetota</taxon>
        <taxon>Actinomycetes</taxon>
        <taxon>Kitasatosporales</taxon>
        <taxon>Streptomycetaceae</taxon>
        <taxon>Kitasatospora</taxon>
    </lineage>
</organism>
<dbReference type="Pfam" id="PF19692">
    <property type="entry name" value="DUF6193"/>
    <property type="match status" value="1"/>
</dbReference>
<dbReference type="AlphaFoldDB" id="A0A9W6Q522"/>
<evidence type="ECO:0000313" key="1">
    <source>
        <dbReference type="EMBL" id="GLW68307.1"/>
    </source>
</evidence>
<dbReference type="RefSeq" id="WP_285733128.1">
    <property type="nucleotide sequence ID" value="NZ_BSSA01000001.1"/>
</dbReference>
<name>A0A9W6Q522_9ACTN</name>
<accession>A0A9W6Q522</accession>
<dbReference type="InterPro" id="IPR045682">
    <property type="entry name" value="DUF6193"/>
</dbReference>
<reference evidence="1" key="1">
    <citation type="submission" date="2023-02" db="EMBL/GenBank/DDBJ databases">
        <title>Kitasatospora phosalacinea NBRC 14627.</title>
        <authorList>
            <person name="Ichikawa N."/>
            <person name="Sato H."/>
            <person name="Tonouchi N."/>
        </authorList>
    </citation>
    <scope>NUCLEOTIDE SEQUENCE</scope>
    <source>
        <strain evidence="1">NBRC 14627</strain>
    </source>
</reference>
<proteinExistence type="predicted"/>